<dbReference type="InterPro" id="IPR003594">
    <property type="entry name" value="HATPase_dom"/>
</dbReference>
<evidence type="ECO:0000313" key="11">
    <source>
        <dbReference type="EMBL" id="OHA48607.1"/>
    </source>
</evidence>
<keyword evidence="8" id="KW-0812">Transmembrane</keyword>
<dbReference type="PROSITE" id="PS50885">
    <property type="entry name" value="HAMP"/>
    <property type="match status" value="1"/>
</dbReference>
<feature type="domain" description="Histidine kinase" evidence="9">
    <location>
        <begin position="393"/>
        <end position="611"/>
    </location>
</feature>
<keyword evidence="7" id="KW-0902">Two-component regulatory system</keyword>
<feature type="transmembrane region" description="Helical" evidence="8">
    <location>
        <begin position="309"/>
        <end position="332"/>
    </location>
</feature>
<dbReference type="STRING" id="1802362.A2806_00410"/>
<evidence type="ECO:0000256" key="3">
    <source>
        <dbReference type="ARBA" id="ARBA00012438"/>
    </source>
</evidence>
<evidence type="ECO:0000256" key="1">
    <source>
        <dbReference type="ARBA" id="ARBA00000085"/>
    </source>
</evidence>
<dbReference type="Gene3D" id="1.10.287.130">
    <property type="match status" value="1"/>
</dbReference>
<dbReference type="SMART" id="SM00388">
    <property type="entry name" value="HisKA"/>
    <property type="match status" value="1"/>
</dbReference>
<dbReference type="Pfam" id="PF02518">
    <property type="entry name" value="HATPase_c"/>
    <property type="match status" value="1"/>
</dbReference>
<dbReference type="SUPFAM" id="SSF55874">
    <property type="entry name" value="ATPase domain of HSP90 chaperone/DNA topoisomerase II/histidine kinase"/>
    <property type="match status" value="1"/>
</dbReference>
<dbReference type="Gene3D" id="6.10.340.10">
    <property type="match status" value="1"/>
</dbReference>
<dbReference type="Proteomes" id="UP000177629">
    <property type="component" value="Unassembled WGS sequence"/>
</dbReference>
<evidence type="ECO:0000313" key="12">
    <source>
        <dbReference type="Proteomes" id="UP000177629"/>
    </source>
</evidence>
<dbReference type="CDD" id="cd00075">
    <property type="entry name" value="HATPase"/>
    <property type="match status" value="1"/>
</dbReference>
<dbReference type="PANTHER" id="PTHR43711:SF1">
    <property type="entry name" value="HISTIDINE KINASE 1"/>
    <property type="match status" value="1"/>
</dbReference>
<comment type="subcellular location">
    <subcellularLocation>
        <location evidence="2">Membrane</location>
    </subcellularLocation>
</comment>
<dbReference type="InterPro" id="IPR050736">
    <property type="entry name" value="Sensor_HK_Regulatory"/>
</dbReference>
<evidence type="ECO:0000256" key="4">
    <source>
        <dbReference type="ARBA" id="ARBA00022553"/>
    </source>
</evidence>
<gene>
    <name evidence="11" type="ORF">A2806_00410</name>
</gene>
<dbReference type="SMART" id="SM00387">
    <property type="entry name" value="HATPase_c"/>
    <property type="match status" value="1"/>
</dbReference>
<dbReference type="SUPFAM" id="SSF47384">
    <property type="entry name" value="Homodimeric domain of signal transducing histidine kinase"/>
    <property type="match status" value="1"/>
</dbReference>
<keyword evidence="6" id="KW-0418">Kinase</keyword>
<dbReference type="CDD" id="cd00082">
    <property type="entry name" value="HisKA"/>
    <property type="match status" value="1"/>
</dbReference>
<evidence type="ECO:0000256" key="6">
    <source>
        <dbReference type="ARBA" id="ARBA00022777"/>
    </source>
</evidence>
<dbReference type="Gene3D" id="3.30.450.20">
    <property type="entry name" value="PAS domain"/>
    <property type="match status" value="2"/>
</dbReference>
<dbReference type="SMART" id="SM00304">
    <property type="entry name" value="HAMP"/>
    <property type="match status" value="1"/>
</dbReference>
<dbReference type="SUPFAM" id="SSF158472">
    <property type="entry name" value="HAMP domain-like"/>
    <property type="match status" value="1"/>
</dbReference>
<organism evidence="11 12">
    <name type="scientific">Candidatus Terrybacteria bacterium RIFCSPHIGHO2_01_FULL_48_17</name>
    <dbReference type="NCBI Taxonomy" id="1802362"/>
    <lineage>
        <taxon>Bacteria</taxon>
        <taxon>Candidatus Terryibacteriota</taxon>
    </lineage>
</organism>
<evidence type="ECO:0000256" key="8">
    <source>
        <dbReference type="SAM" id="Phobius"/>
    </source>
</evidence>
<keyword evidence="5" id="KW-0808">Transferase</keyword>
<sequence>MSLRTKFLLAFLVLTLTPLLAFGAISFYLVNRTHHEDITKIQQQYIDLNRSEILRFFQEDIFAQNLNIVVPRSQVSLPLNCELEPLFQQTFDLTPALQEVTLIAAVEGRPISDPEQCKESGISETVPVGKELISSIRGGQLSVDASRYHADTEKFKQASAGQNYISAPYATLSGPMVTVAAPAYNKPPEGEKPTVLFVTTAEVALKPLVEDLVRQRLGETGYFMLLSETGNVIAFPENSALEGRELFPKSAFAERILSEKTSLVRTSDVYRGMQGKEVLGAATHIPEIGNWIVIAEWPVEEANAILPTILWQIALFTMASAIALVLASFVVARAVIGPVRILAKGAEEIGRGNFEQKLSVHTGDELEELSDTFNEMAKGLKRLDELRKEFVFIATHELRAPATAIKGYLDLIREAGVELPKTVEMPFQRIKQVNDNLVHLVDDLLEIARAEAGRLTVDVSPQELPPIVDEIVASLKVVAEPRKISLVIEPIQTPFPKVTADPDKLREVLMNLISNAIKYNRDGGSVTVRLETKGQEILTHVLDTGLGIGAEEQKHLFEKFWRSDDPDVRKQTGTGLGLFIVKEIVERMDGKIWAVSEKGKGTTFSFSLKIA</sequence>
<dbReference type="InterPro" id="IPR003661">
    <property type="entry name" value="HisK_dim/P_dom"/>
</dbReference>
<comment type="caution">
    <text evidence="11">The sequence shown here is derived from an EMBL/GenBank/DDBJ whole genome shotgun (WGS) entry which is preliminary data.</text>
</comment>
<evidence type="ECO:0000256" key="5">
    <source>
        <dbReference type="ARBA" id="ARBA00022679"/>
    </source>
</evidence>
<dbReference type="InterPro" id="IPR004358">
    <property type="entry name" value="Sig_transdc_His_kin-like_C"/>
</dbReference>
<dbReference type="PANTHER" id="PTHR43711">
    <property type="entry name" value="TWO-COMPONENT HISTIDINE KINASE"/>
    <property type="match status" value="1"/>
</dbReference>
<dbReference type="CDD" id="cd06225">
    <property type="entry name" value="HAMP"/>
    <property type="match status" value="1"/>
</dbReference>
<dbReference type="InterPro" id="IPR036097">
    <property type="entry name" value="HisK_dim/P_sf"/>
</dbReference>
<dbReference type="PRINTS" id="PR00344">
    <property type="entry name" value="BCTRLSENSOR"/>
</dbReference>
<dbReference type="GO" id="GO:0000155">
    <property type="term" value="F:phosphorelay sensor kinase activity"/>
    <property type="evidence" value="ECO:0007669"/>
    <property type="project" value="InterPro"/>
</dbReference>
<reference evidence="11 12" key="1">
    <citation type="journal article" date="2016" name="Nat. Commun.">
        <title>Thousands of microbial genomes shed light on interconnected biogeochemical processes in an aquifer system.</title>
        <authorList>
            <person name="Anantharaman K."/>
            <person name="Brown C.T."/>
            <person name="Hug L.A."/>
            <person name="Sharon I."/>
            <person name="Castelle C.J."/>
            <person name="Probst A.J."/>
            <person name="Thomas B.C."/>
            <person name="Singh A."/>
            <person name="Wilkins M.J."/>
            <person name="Karaoz U."/>
            <person name="Brodie E.L."/>
            <person name="Williams K.H."/>
            <person name="Hubbard S.S."/>
            <person name="Banfield J.F."/>
        </authorList>
    </citation>
    <scope>NUCLEOTIDE SEQUENCE [LARGE SCALE GENOMIC DNA]</scope>
</reference>
<dbReference type="EC" id="2.7.13.3" evidence="3"/>
<dbReference type="InterPro" id="IPR036890">
    <property type="entry name" value="HATPase_C_sf"/>
</dbReference>
<accession>A0A1G2PJZ0</accession>
<evidence type="ECO:0000256" key="2">
    <source>
        <dbReference type="ARBA" id="ARBA00004370"/>
    </source>
</evidence>
<dbReference type="Pfam" id="PF00672">
    <property type="entry name" value="HAMP"/>
    <property type="match status" value="1"/>
</dbReference>
<dbReference type="AlphaFoldDB" id="A0A1G2PJZ0"/>
<dbReference type="GO" id="GO:0016020">
    <property type="term" value="C:membrane"/>
    <property type="evidence" value="ECO:0007669"/>
    <property type="project" value="UniProtKB-SubCell"/>
</dbReference>
<evidence type="ECO:0000256" key="7">
    <source>
        <dbReference type="ARBA" id="ARBA00023012"/>
    </source>
</evidence>
<dbReference type="FunFam" id="3.30.565.10:FF:000006">
    <property type="entry name" value="Sensor histidine kinase WalK"/>
    <property type="match status" value="1"/>
</dbReference>
<dbReference type="CDD" id="cd12912">
    <property type="entry name" value="PDC2_MCP_like"/>
    <property type="match status" value="1"/>
</dbReference>
<feature type="domain" description="HAMP" evidence="10">
    <location>
        <begin position="333"/>
        <end position="385"/>
    </location>
</feature>
<name>A0A1G2PJZ0_9BACT</name>
<dbReference type="Gene3D" id="3.30.565.10">
    <property type="entry name" value="Histidine kinase-like ATPase, C-terminal domain"/>
    <property type="match status" value="1"/>
</dbReference>
<dbReference type="InterPro" id="IPR003660">
    <property type="entry name" value="HAMP_dom"/>
</dbReference>
<comment type="catalytic activity">
    <reaction evidence="1">
        <text>ATP + protein L-histidine = ADP + protein N-phospho-L-histidine.</text>
        <dbReference type="EC" id="2.7.13.3"/>
    </reaction>
</comment>
<evidence type="ECO:0000259" key="10">
    <source>
        <dbReference type="PROSITE" id="PS50885"/>
    </source>
</evidence>
<dbReference type="EMBL" id="MHSS01000005">
    <property type="protein sequence ID" value="OHA48607.1"/>
    <property type="molecule type" value="Genomic_DNA"/>
</dbReference>
<dbReference type="PROSITE" id="PS50109">
    <property type="entry name" value="HIS_KIN"/>
    <property type="match status" value="1"/>
</dbReference>
<protein>
    <recommendedName>
        <fullName evidence="3">histidine kinase</fullName>
        <ecNumber evidence="3">2.7.13.3</ecNumber>
    </recommendedName>
</protein>
<proteinExistence type="predicted"/>
<keyword evidence="8" id="KW-0472">Membrane</keyword>
<evidence type="ECO:0000259" key="9">
    <source>
        <dbReference type="PROSITE" id="PS50109"/>
    </source>
</evidence>
<keyword evidence="8" id="KW-1133">Transmembrane helix</keyword>
<dbReference type="Pfam" id="PF00512">
    <property type="entry name" value="HisKA"/>
    <property type="match status" value="1"/>
</dbReference>
<keyword evidence="4" id="KW-0597">Phosphoprotein</keyword>
<dbReference type="InterPro" id="IPR005467">
    <property type="entry name" value="His_kinase_dom"/>
</dbReference>